<sequence>MIPDFSYIKERIDFSSGYIFKGKHYRCSLIRYPSRYVNSAKGSENVELYHFSPRENPVGSIIILHGLGTVNIPFLFWMGSHLASAGLQATVMILPGNYTRTASGSTSGKDYFSHDLSRLVKFWEQAVVDTLSTIDFLQQEKIWWDNNCLFGYCLGGMVATIVNALDDRIKSMILMTVGGNMARIIWGSPVLKSLRGSFARGLGSEGFLNDEKRLEERFKRDVNRLREFSSVRQLIESDLHPLLKIDPLAYAGFSDRNRVTMIEALFDKTLPYQTRKQLWEAFKRPRRYIIPIGHVSWFPFEYALGKFILKKMGIKEARRKLRLLETIKPGIEWNPRK</sequence>
<dbReference type="Gene3D" id="3.40.50.1820">
    <property type="entry name" value="alpha/beta hydrolase"/>
    <property type="match status" value="1"/>
</dbReference>
<dbReference type="Proteomes" id="UP000250796">
    <property type="component" value="Chromosome MESINF"/>
</dbReference>
<evidence type="ECO:0000313" key="2">
    <source>
        <dbReference type="EMBL" id="SSC12473.1"/>
    </source>
</evidence>
<reference evidence="2 3" key="1">
    <citation type="submission" date="2017-01" db="EMBL/GenBank/DDBJ databases">
        <authorList>
            <person name="Erauso G."/>
        </authorList>
    </citation>
    <scope>NUCLEOTIDE SEQUENCE [LARGE SCALE GENOMIC DNA]</scope>
    <source>
        <strain evidence="2">MESINF1</strain>
    </source>
</reference>
<accession>A0A7Z7LFF8</accession>
<dbReference type="RefSeq" id="WP_169698790.1">
    <property type="nucleotide sequence ID" value="NZ_LS974202.1"/>
</dbReference>
<dbReference type="KEGG" id="minf:MESINF_1024"/>
<protein>
    <recommendedName>
        <fullName evidence="1">Dienelactone hydrolase domain-containing protein</fullName>
    </recommendedName>
</protein>
<dbReference type="SUPFAM" id="SSF53474">
    <property type="entry name" value="alpha/beta-Hydrolases"/>
    <property type="match status" value="1"/>
</dbReference>
<organism evidence="2 3">
    <name type="scientific">Mesotoga infera</name>
    <dbReference type="NCBI Taxonomy" id="1236046"/>
    <lineage>
        <taxon>Bacteria</taxon>
        <taxon>Thermotogati</taxon>
        <taxon>Thermotogota</taxon>
        <taxon>Thermotogae</taxon>
        <taxon>Kosmotogales</taxon>
        <taxon>Kosmotogaceae</taxon>
        <taxon>Mesotoga</taxon>
    </lineage>
</organism>
<proteinExistence type="predicted"/>
<dbReference type="InterPro" id="IPR029058">
    <property type="entry name" value="AB_hydrolase_fold"/>
</dbReference>
<name>A0A7Z7LFF8_9BACT</name>
<dbReference type="Pfam" id="PF01738">
    <property type="entry name" value="DLH"/>
    <property type="match status" value="1"/>
</dbReference>
<gene>
    <name evidence="2" type="ORF">MESINF_1024</name>
</gene>
<feature type="domain" description="Dienelactone hydrolase" evidence="1">
    <location>
        <begin position="48"/>
        <end position="171"/>
    </location>
</feature>
<evidence type="ECO:0000259" key="1">
    <source>
        <dbReference type="Pfam" id="PF01738"/>
    </source>
</evidence>
<dbReference type="AlphaFoldDB" id="A0A7Z7LFF8"/>
<dbReference type="InterPro" id="IPR002925">
    <property type="entry name" value="Dienelactn_hydro"/>
</dbReference>
<dbReference type="EMBL" id="LS974202">
    <property type="protein sequence ID" value="SSC12473.1"/>
    <property type="molecule type" value="Genomic_DNA"/>
</dbReference>
<dbReference type="GO" id="GO:0016787">
    <property type="term" value="F:hydrolase activity"/>
    <property type="evidence" value="ECO:0007669"/>
    <property type="project" value="InterPro"/>
</dbReference>
<keyword evidence="3" id="KW-1185">Reference proteome</keyword>
<evidence type="ECO:0000313" key="3">
    <source>
        <dbReference type="Proteomes" id="UP000250796"/>
    </source>
</evidence>